<dbReference type="PANTHER" id="PTHR42809:SF1">
    <property type="entry name" value="FLAVODOXIN 1"/>
    <property type="match status" value="1"/>
</dbReference>
<comment type="caution">
    <text evidence="10">The sequence shown here is derived from an EMBL/GenBank/DDBJ whole genome shotgun (WGS) entry which is preliminary data.</text>
</comment>
<evidence type="ECO:0000256" key="8">
    <source>
        <dbReference type="RuleBase" id="RU367037"/>
    </source>
</evidence>
<evidence type="ECO:0000256" key="6">
    <source>
        <dbReference type="ARBA" id="ARBA00022643"/>
    </source>
</evidence>
<dbReference type="InterPro" id="IPR010087">
    <property type="entry name" value="Flav_short"/>
</dbReference>
<dbReference type="GO" id="GO:0016651">
    <property type="term" value="F:oxidoreductase activity, acting on NAD(P)H"/>
    <property type="evidence" value="ECO:0007669"/>
    <property type="project" value="UniProtKB-ARBA"/>
</dbReference>
<feature type="domain" description="Flavodoxin-like" evidence="9">
    <location>
        <begin position="6"/>
        <end position="146"/>
    </location>
</feature>
<organism evidence="10 11">
    <name type="scientific">Enterococcus faecalis TX4248</name>
    <dbReference type="NCBI Taxonomy" id="749495"/>
    <lineage>
        <taxon>Bacteria</taxon>
        <taxon>Bacillati</taxon>
        <taxon>Bacillota</taxon>
        <taxon>Bacilli</taxon>
        <taxon>Lactobacillales</taxon>
        <taxon>Enterococcaceae</taxon>
        <taxon>Enterococcus</taxon>
    </lineage>
</organism>
<accession>A0A125W2N5</accession>
<keyword evidence="7 8" id="KW-0249">Electron transport</keyword>
<evidence type="ECO:0000256" key="2">
    <source>
        <dbReference type="ARBA" id="ARBA00003297"/>
    </source>
</evidence>
<reference evidence="10 11" key="1">
    <citation type="submission" date="2010-07" db="EMBL/GenBank/DDBJ databases">
        <authorList>
            <person name="Sid Ahmed O."/>
        </authorList>
    </citation>
    <scope>NUCLEOTIDE SEQUENCE [LARGE SCALE GENOMIC DNA]</scope>
    <source>
        <strain evidence="10 11">TX4248</strain>
    </source>
</reference>
<dbReference type="GeneID" id="60894568"/>
<dbReference type="AlphaFoldDB" id="A0A125W2N5"/>
<sequence length="154" mass="17068">MKMALVKIVYASMTGNTEEISEILEEQFQEAGVEVEREECSEVDVDFFDDADACIIATYTYGDGELPFEFEDFFDELTEKDLAGKPFGVVGSGDREYGEFFCKSAHDFVGAFEKAGAKKVAETVEIENNAEEEDIEMLKTFVKSVATTLSDSVA</sequence>
<evidence type="ECO:0000313" key="11">
    <source>
        <dbReference type="Proteomes" id="UP000004846"/>
    </source>
</evidence>
<dbReference type="Gene3D" id="3.40.50.360">
    <property type="match status" value="1"/>
</dbReference>
<keyword evidence="6 8" id="KW-0288">FMN</keyword>
<dbReference type="GO" id="GO:0010181">
    <property type="term" value="F:FMN binding"/>
    <property type="evidence" value="ECO:0007669"/>
    <property type="project" value="UniProtKB-UniRule"/>
</dbReference>
<dbReference type="PANTHER" id="PTHR42809">
    <property type="entry name" value="FLAVODOXIN 2"/>
    <property type="match status" value="1"/>
</dbReference>
<comment type="similarity">
    <text evidence="3 8">Belongs to the flavodoxin family.</text>
</comment>
<name>A0A125W2N5_ENTFL</name>
<dbReference type="HOGENOM" id="CLU_051402_4_2_9"/>
<dbReference type="NCBIfam" id="NF005587">
    <property type="entry name" value="PRK07308.1"/>
    <property type="match status" value="1"/>
</dbReference>
<protein>
    <recommendedName>
        <fullName evidence="8">Flavodoxin</fullName>
    </recommendedName>
</protein>
<comment type="function">
    <text evidence="2 8">Low-potential electron donor to a number of redox enzymes.</text>
</comment>
<evidence type="ECO:0000256" key="3">
    <source>
        <dbReference type="ARBA" id="ARBA00005267"/>
    </source>
</evidence>
<evidence type="ECO:0000256" key="5">
    <source>
        <dbReference type="ARBA" id="ARBA00022630"/>
    </source>
</evidence>
<dbReference type="PRINTS" id="PR00369">
    <property type="entry name" value="FLAVODOXIN"/>
</dbReference>
<evidence type="ECO:0000313" key="10">
    <source>
        <dbReference type="EMBL" id="EFM81672.1"/>
    </source>
</evidence>
<dbReference type="Pfam" id="PF00258">
    <property type="entry name" value="Flavodoxin_1"/>
    <property type="match status" value="1"/>
</dbReference>
<dbReference type="RefSeq" id="WP_002382673.1">
    <property type="nucleotide sequence ID" value="NZ_GL454487.1"/>
</dbReference>
<dbReference type="InterPro" id="IPR050619">
    <property type="entry name" value="Flavodoxin"/>
</dbReference>
<dbReference type="InterPro" id="IPR029039">
    <property type="entry name" value="Flavoprotein-like_sf"/>
</dbReference>
<dbReference type="Proteomes" id="UP000004846">
    <property type="component" value="Unassembled WGS sequence"/>
</dbReference>
<dbReference type="SUPFAM" id="SSF52218">
    <property type="entry name" value="Flavoproteins"/>
    <property type="match status" value="1"/>
</dbReference>
<dbReference type="PROSITE" id="PS50902">
    <property type="entry name" value="FLAVODOXIN_LIKE"/>
    <property type="match status" value="1"/>
</dbReference>
<dbReference type="InterPro" id="IPR001094">
    <property type="entry name" value="Flavdoxin-like"/>
</dbReference>
<dbReference type="EMBL" id="AEBR01000102">
    <property type="protein sequence ID" value="EFM81672.1"/>
    <property type="molecule type" value="Genomic_DNA"/>
</dbReference>
<evidence type="ECO:0000259" key="9">
    <source>
        <dbReference type="PROSITE" id="PS50902"/>
    </source>
</evidence>
<dbReference type="NCBIfam" id="TIGR01753">
    <property type="entry name" value="flav_short"/>
    <property type="match status" value="1"/>
</dbReference>
<evidence type="ECO:0000256" key="1">
    <source>
        <dbReference type="ARBA" id="ARBA00001917"/>
    </source>
</evidence>
<proteinExistence type="inferred from homology"/>
<dbReference type="GO" id="GO:0009055">
    <property type="term" value="F:electron transfer activity"/>
    <property type="evidence" value="ECO:0007669"/>
    <property type="project" value="UniProtKB-UniRule"/>
</dbReference>
<evidence type="ECO:0000256" key="7">
    <source>
        <dbReference type="ARBA" id="ARBA00022982"/>
    </source>
</evidence>
<gene>
    <name evidence="10" type="ORF">HMPREF9498_02814</name>
</gene>
<dbReference type="InterPro" id="IPR008254">
    <property type="entry name" value="Flavodoxin/NO_synth"/>
</dbReference>
<keyword evidence="5 8" id="KW-0285">Flavoprotein</keyword>
<comment type="cofactor">
    <cofactor evidence="1 8">
        <name>FMN</name>
        <dbReference type="ChEBI" id="CHEBI:58210"/>
    </cofactor>
</comment>
<evidence type="ECO:0000256" key="4">
    <source>
        <dbReference type="ARBA" id="ARBA00022448"/>
    </source>
</evidence>
<keyword evidence="4 8" id="KW-0813">Transport</keyword>